<name>A0AAD7YE35_MYTSE</name>
<dbReference type="AlphaFoldDB" id="A0AAD7YE35"/>
<keyword evidence="3" id="KW-1185">Reference proteome</keyword>
<sequence>MAGTRSKSAMTASEPGLLEEGKNKKNKKMKSDTADANSESNSEENIATTKDKKLKRKMKNKAQPTKASTAKKNKKIIFNDDDGEPVEVDNTTMRRKQTNQDEPRQENEDDIKDEDIDKFCDELDEEHNEQFENWVKLVEAKLKNFNKSKPK</sequence>
<protein>
    <submittedName>
        <fullName evidence="2">Uncharacterized protein</fullName>
    </submittedName>
</protein>
<comment type="caution">
    <text evidence="2">The sequence shown here is derived from an EMBL/GenBank/DDBJ whole genome shotgun (WGS) entry which is preliminary data.</text>
</comment>
<dbReference type="Proteomes" id="UP001231518">
    <property type="component" value="Chromosome 17"/>
</dbReference>
<evidence type="ECO:0000313" key="3">
    <source>
        <dbReference type="Proteomes" id="UP001231518"/>
    </source>
</evidence>
<feature type="compositionally biased region" description="Polar residues" evidence="1">
    <location>
        <begin position="1"/>
        <end position="11"/>
    </location>
</feature>
<dbReference type="EMBL" id="JARGEI010000021">
    <property type="protein sequence ID" value="KAJ8712454.1"/>
    <property type="molecule type" value="Genomic_DNA"/>
</dbReference>
<evidence type="ECO:0000313" key="2">
    <source>
        <dbReference type="EMBL" id="KAJ8712454.1"/>
    </source>
</evidence>
<reference evidence="2" key="1">
    <citation type="submission" date="2023-03" db="EMBL/GenBank/DDBJ databases">
        <title>Chromosome-level genomes of two armyworms, Mythimna separata and Mythimna loreyi, provide insights into the biosynthesis and reception of sex pheromones.</title>
        <authorList>
            <person name="Zhao H."/>
        </authorList>
    </citation>
    <scope>NUCLEOTIDE SEQUENCE</scope>
    <source>
        <strain evidence="2">BeijingLab</strain>
        <tissue evidence="2">Pupa</tissue>
    </source>
</reference>
<feature type="compositionally biased region" description="Basic and acidic residues" evidence="1">
    <location>
        <begin position="19"/>
        <end position="33"/>
    </location>
</feature>
<evidence type="ECO:0000256" key="1">
    <source>
        <dbReference type="SAM" id="MobiDB-lite"/>
    </source>
</evidence>
<feature type="region of interest" description="Disordered" evidence="1">
    <location>
        <begin position="1"/>
        <end position="123"/>
    </location>
</feature>
<gene>
    <name evidence="2" type="ORF">PYW07_005296</name>
</gene>
<organism evidence="2 3">
    <name type="scientific">Mythimna separata</name>
    <name type="common">Oriental armyworm</name>
    <name type="synonym">Pseudaletia separata</name>
    <dbReference type="NCBI Taxonomy" id="271217"/>
    <lineage>
        <taxon>Eukaryota</taxon>
        <taxon>Metazoa</taxon>
        <taxon>Ecdysozoa</taxon>
        <taxon>Arthropoda</taxon>
        <taxon>Hexapoda</taxon>
        <taxon>Insecta</taxon>
        <taxon>Pterygota</taxon>
        <taxon>Neoptera</taxon>
        <taxon>Endopterygota</taxon>
        <taxon>Lepidoptera</taxon>
        <taxon>Glossata</taxon>
        <taxon>Ditrysia</taxon>
        <taxon>Noctuoidea</taxon>
        <taxon>Noctuidae</taxon>
        <taxon>Noctuinae</taxon>
        <taxon>Hadenini</taxon>
        <taxon>Mythimna</taxon>
    </lineage>
</organism>
<accession>A0AAD7YE35</accession>
<proteinExistence type="predicted"/>
<feature type="compositionally biased region" description="Polar residues" evidence="1">
    <location>
        <begin position="34"/>
        <end position="48"/>
    </location>
</feature>